<keyword evidence="10" id="KW-1185">Reference proteome</keyword>
<comment type="function">
    <text evidence="4 5 6">Necessary for efficient RNA polymerase transcription elongation past template-encoded arresting sites. The arresting sites in DNA have the property of trapping a certain fraction of elongating RNA polymerases that pass through, resulting in locked ternary complexes. Cleavage of the nascent transcript by cleavage factors such as GreA or GreB allows the resumption of elongation from the new 3'terminus. GreA releases sequences of 2 to 3 nucleotides.</text>
</comment>
<evidence type="ECO:0000313" key="9">
    <source>
        <dbReference type="EMBL" id="WYM97125.1"/>
    </source>
</evidence>
<dbReference type="InterPro" id="IPR023459">
    <property type="entry name" value="Tscrpt_elong_fac_GreA/B_fam"/>
</dbReference>
<keyword evidence="2 5" id="KW-0238">DNA-binding</keyword>
<keyword evidence="9" id="KW-0648">Protein biosynthesis</keyword>
<dbReference type="PIRSF" id="PIRSF006092">
    <property type="entry name" value="GreA_GreB"/>
    <property type="match status" value="1"/>
</dbReference>
<dbReference type="PANTHER" id="PTHR30437">
    <property type="entry name" value="TRANSCRIPTION ELONGATION FACTOR GREA"/>
    <property type="match status" value="1"/>
</dbReference>
<dbReference type="InterPro" id="IPR006359">
    <property type="entry name" value="Tscrpt_elong_fac_GreA"/>
</dbReference>
<keyword evidence="1 5" id="KW-0805">Transcription regulation</keyword>
<dbReference type="Pfam" id="PF03449">
    <property type="entry name" value="GreA_GreB_N"/>
    <property type="match status" value="1"/>
</dbReference>
<accession>A0ABZ2TL03</accession>
<keyword evidence="9" id="KW-0251">Elongation factor</keyword>
<dbReference type="InterPro" id="IPR036805">
    <property type="entry name" value="Tscrpt_elong_fac_GreA/B_N_sf"/>
</dbReference>
<dbReference type="Proteomes" id="UP001622612">
    <property type="component" value="Chromosome"/>
</dbReference>
<evidence type="ECO:0000313" key="10">
    <source>
        <dbReference type="Proteomes" id="UP001622612"/>
    </source>
</evidence>
<evidence type="ECO:0000259" key="8">
    <source>
        <dbReference type="Pfam" id="PF03449"/>
    </source>
</evidence>
<gene>
    <name evidence="5 9" type="primary">greA</name>
    <name evidence="9" type="ORF">LQ356_02905</name>
</gene>
<dbReference type="SUPFAM" id="SSF46557">
    <property type="entry name" value="GreA transcript cleavage protein, N-terminal domain"/>
    <property type="match status" value="1"/>
</dbReference>
<dbReference type="EMBL" id="CP088155">
    <property type="protein sequence ID" value="WYM97125.1"/>
    <property type="molecule type" value="Genomic_DNA"/>
</dbReference>
<dbReference type="NCBIfam" id="TIGR01462">
    <property type="entry name" value="greA"/>
    <property type="match status" value="1"/>
</dbReference>
<protein>
    <recommendedName>
        <fullName evidence="5 6">Transcription elongation factor GreA</fullName>
    </recommendedName>
    <alternativeName>
        <fullName evidence="5">Transcript cleavage factor GreA</fullName>
    </alternativeName>
</protein>
<comment type="similarity">
    <text evidence="5 6">Belongs to the GreA/GreB family.</text>
</comment>
<evidence type="ECO:0000256" key="5">
    <source>
        <dbReference type="HAMAP-Rule" id="MF_00105"/>
    </source>
</evidence>
<evidence type="ECO:0000256" key="2">
    <source>
        <dbReference type="ARBA" id="ARBA00023125"/>
    </source>
</evidence>
<evidence type="ECO:0000256" key="6">
    <source>
        <dbReference type="RuleBase" id="RU000556"/>
    </source>
</evidence>
<dbReference type="InterPro" id="IPR028624">
    <property type="entry name" value="Tscrpt_elong_fac_GreA/B"/>
</dbReference>
<evidence type="ECO:0000256" key="3">
    <source>
        <dbReference type="ARBA" id="ARBA00023163"/>
    </source>
</evidence>
<dbReference type="Gene3D" id="1.10.287.180">
    <property type="entry name" value="Transcription elongation factor, GreA/GreB, N-terminal domain"/>
    <property type="match status" value="1"/>
</dbReference>
<feature type="domain" description="Transcription elongation factor GreA/GreB C-terminal" evidence="7">
    <location>
        <begin position="86"/>
        <end position="158"/>
    </location>
</feature>
<evidence type="ECO:0000256" key="1">
    <source>
        <dbReference type="ARBA" id="ARBA00023015"/>
    </source>
</evidence>
<feature type="domain" description="Transcription elongation factor GreA/GreB N-terminal" evidence="8">
    <location>
        <begin position="10"/>
        <end position="80"/>
    </location>
</feature>
<dbReference type="SUPFAM" id="SSF54534">
    <property type="entry name" value="FKBP-like"/>
    <property type="match status" value="1"/>
</dbReference>
<dbReference type="Pfam" id="PF01272">
    <property type="entry name" value="GreA_GreB"/>
    <property type="match status" value="1"/>
</dbReference>
<organism evidence="9 10">
    <name type="scientific">Metamycoplasma faucium</name>
    <dbReference type="NCBI Taxonomy" id="56142"/>
    <lineage>
        <taxon>Bacteria</taxon>
        <taxon>Bacillati</taxon>
        <taxon>Mycoplasmatota</taxon>
        <taxon>Mycoplasmoidales</taxon>
        <taxon>Metamycoplasmataceae</taxon>
        <taxon>Metamycoplasma</taxon>
    </lineage>
</organism>
<reference evidence="9" key="1">
    <citation type="submission" date="2021-11" db="EMBL/GenBank/DDBJ databases">
        <title>The first genome sequence of unculturable Mycoplasma faucium obtained by de novo assembly of metagenomic reads.</title>
        <authorList>
            <person name="Sabat A.J."/>
            <person name="Bathoorn E."/>
            <person name="Akkerboom V."/>
            <person name="Friedrich A.W."/>
        </authorList>
    </citation>
    <scope>NUCLEOTIDE SEQUENCE [LARGE SCALE GENOMIC DNA]</scope>
    <source>
        <strain evidence="9">UMCG-MFM1</strain>
    </source>
</reference>
<dbReference type="PANTHER" id="PTHR30437:SF4">
    <property type="entry name" value="TRANSCRIPTION ELONGATION FACTOR GREA"/>
    <property type="match status" value="1"/>
</dbReference>
<dbReference type="InterPro" id="IPR036953">
    <property type="entry name" value="GreA/GreB_C_sf"/>
</dbReference>
<keyword evidence="3 5" id="KW-0804">Transcription</keyword>
<dbReference type="RefSeq" id="WP_405311393.1">
    <property type="nucleotide sequence ID" value="NZ_CP088155.1"/>
</dbReference>
<name>A0ABZ2TL03_9BACT</name>
<evidence type="ECO:0000259" key="7">
    <source>
        <dbReference type="Pfam" id="PF01272"/>
    </source>
</evidence>
<dbReference type="GO" id="GO:0003746">
    <property type="term" value="F:translation elongation factor activity"/>
    <property type="evidence" value="ECO:0007669"/>
    <property type="project" value="UniProtKB-KW"/>
</dbReference>
<dbReference type="NCBIfam" id="NF001263">
    <property type="entry name" value="PRK00226.1-4"/>
    <property type="match status" value="1"/>
</dbReference>
<dbReference type="InterPro" id="IPR022691">
    <property type="entry name" value="Tscrpt_elong_fac_GreA/B_N"/>
</dbReference>
<dbReference type="HAMAP" id="MF_00105">
    <property type="entry name" value="GreA_GreB"/>
    <property type="match status" value="1"/>
</dbReference>
<dbReference type="Gene3D" id="3.10.50.30">
    <property type="entry name" value="Transcription elongation factor, GreA/GreB, C-terminal domain"/>
    <property type="match status" value="1"/>
</dbReference>
<dbReference type="InterPro" id="IPR001437">
    <property type="entry name" value="Tscrpt_elong_fac_GreA/B_C"/>
</dbReference>
<proteinExistence type="inferred from homology"/>
<evidence type="ECO:0000256" key="4">
    <source>
        <dbReference type="ARBA" id="ARBA00024916"/>
    </source>
</evidence>
<sequence length="158" mass="17754">MALKSSKEKIYLTKESFQQYKDRLKFLQEVARPQVIEEIKEARGQGDLSENAEYDSARDKQAAIENEINEIQHILDNYEIIKSTNTNVVKIGSKVQIISLTNDNIQEVTIVGSLDADPFSGKISNTSALAKALLDKEVNSIIEVEAPKKYKVKILSIK</sequence>